<dbReference type="PANTHER" id="PTHR33164:SF43">
    <property type="entry name" value="HTH-TYPE TRANSCRIPTIONAL REPRESSOR YETL"/>
    <property type="match status" value="1"/>
</dbReference>
<dbReference type="PANTHER" id="PTHR33164">
    <property type="entry name" value="TRANSCRIPTIONAL REGULATOR, MARR FAMILY"/>
    <property type="match status" value="1"/>
</dbReference>
<dbReference type="InterPro" id="IPR039422">
    <property type="entry name" value="MarR/SlyA-like"/>
</dbReference>
<dbReference type="SUPFAM" id="SSF46785">
    <property type="entry name" value="Winged helix' DNA-binding domain"/>
    <property type="match status" value="1"/>
</dbReference>
<dbReference type="Pfam" id="PF12802">
    <property type="entry name" value="MarR_2"/>
    <property type="match status" value="1"/>
</dbReference>
<sequence>MNDLDDEIPEPADFGPLSGTVSYGIKRAYLRVIRDLEASLSPLGFTPPLLAALSIVAATPGIAPARLAAAMGHGRSRAAPLLDHLEGQGLLERRAGPDRRSIGLHATAQGRTALRRLKPVVAEHEARITASLSPAEAGALPVLLERLAPDNWAGRESS</sequence>
<comment type="caution">
    <text evidence="2">The sequence shown here is derived from an EMBL/GenBank/DDBJ whole genome shotgun (WGS) entry which is preliminary data.</text>
</comment>
<accession>A0A940S4S1</accession>
<dbReference type="InterPro" id="IPR036390">
    <property type="entry name" value="WH_DNA-bd_sf"/>
</dbReference>
<feature type="domain" description="HTH marR-type" evidence="1">
    <location>
        <begin position="18"/>
        <end position="149"/>
    </location>
</feature>
<dbReference type="EMBL" id="JAGIZA010000006">
    <property type="protein sequence ID" value="MBP0493616.1"/>
    <property type="molecule type" value="Genomic_DNA"/>
</dbReference>
<dbReference type="AlphaFoldDB" id="A0A940S4S1"/>
<dbReference type="GO" id="GO:0003700">
    <property type="term" value="F:DNA-binding transcription factor activity"/>
    <property type="evidence" value="ECO:0007669"/>
    <property type="project" value="InterPro"/>
</dbReference>
<dbReference type="InterPro" id="IPR036388">
    <property type="entry name" value="WH-like_DNA-bd_sf"/>
</dbReference>
<protein>
    <recommendedName>
        <fullName evidence="1">HTH marR-type domain-containing protein</fullName>
    </recommendedName>
</protein>
<dbReference type="PROSITE" id="PS50995">
    <property type="entry name" value="HTH_MARR_2"/>
    <property type="match status" value="1"/>
</dbReference>
<evidence type="ECO:0000259" key="1">
    <source>
        <dbReference type="PROSITE" id="PS50995"/>
    </source>
</evidence>
<dbReference type="PRINTS" id="PR00598">
    <property type="entry name" value="HTHMARR"/>
</dbReference>
<organism evidence="2 3">
    <name type="scientific">Roseomonas indoligenes</name>
    <dbReference type="NCBI Taxonomy" id="2820811"/>
    <lineage>
        <taxon>Bacteria</taxon>
        <taxon>Pseudomonadati</taxon>
        <taxon>Pseudomonadota</taxon>
        <taxon>Alphaproteobacteria</taxon>
        <taxon>Acetobacterales</taxon>
        <taxon>Roseomonadaceae</taxon>
        <taxon>Roseomonas</taxon>
    </lineage>
</organism>
<gene>
    <name evidence="2" type="ORF">J5Y10_12595</name>
</gene>
<name>A0A940S4S1_9PROT</name>
<dbReference type="InterPro" id="IPR000835">
    <property type="entry name" value="HTH_MarR-typ"/>
</dbReference>
<dbReference type="SMART" id="SM00347">
    <property type="entry name" value="HTH_MARR"/>
    <property type="match status" value="1"/>
</dbReference>
<dbReference type="Gene3D" id="1.10.10.10">
    <property type="entry name" value="Winged helix-like DNA-binding domain superfamily/Winged helix DNA-binding domain"/>
    <property type="match status" value="1"/>
</dbReference>
<keyword evidence="3" id="KW-1185">Reference proteome</keyword>
<proteinExistence type="predicted"/>
<dbReference type="GO" id="GO:0006950">
    <property type="term" value="P:response to stress"/>
    <property type="evidence" value="ECO:0007669"/>
    <property type="project" value="TreeGrafter"/>
</dbReference>
<evidence type="ECO:0000313" key="3">
    <source>
        <dbReference type="Proteomes" id="UP000677537"/>
    </source>
</evidence>
<reference evidence="2" key="1">
    <citation type="submission" date="2021-03" db="EMBL/GenBank/DDBJ databases">
        <authorList>
            <person name="So Y."/>
        </authorList>
    </citation>
    <scope>NUCLEOTIDE SEQUENCE</scope>
    <source>
        <strain evidence="2">SG15</strain>
    </source>
</reference>
<dbReference type="RefSeq" id="WP_209374030.1">
    <property type="nucleotide sequence ID" value="NZ_JAGIZA010000006.1"/>
</dbReference>
<dbReference type="Proteomes" id="UP000677537">
    <property type="component" value="Unassembled WGS sequence"/>
</dbReference>
<evidence type="ECO:0000313" key="2">
    <source>
        <dbReference type="EMBL" id="MBP0493616.1"/>
    </source>
</evidence>